<proteinExistence type="predicted"/>
<dbReference type="RefSeq" id="WP_267152771.1">
    <property type="nucleotide sequence ID" value="NZ_JAPMLT010000011.1"/>
</dbReference>
<protein>
    <submittedName>
        <fullName evidence="2">Uncharacterized protein</fullName>
    </submittedName>
</protein>
<dbReference type="EMBL" id="JAPMLT010000011">
    <property type="protein sequence ID" value="MCX7571523.1"/>
    <property type="molecule type" value="Genomic_DNA"/>
</dbReference>
<sequence>MLRKVAVNSLVLSFVQAAAPSADADVRVKPPLPLRFDPVRPEEPSSGIRPLSPSKIADVLREVPAGTGTAFLFIKAGDDEHLHAGWRQNDRRYDLGAVGRAPYHVEMREEPFGTQTLLQCDGWFGHNVTRGVSFLLTADGPQPFLQTEGCRIAFDLDGDGESEWIAHTVGTHTAQAYFYKYCDGRMTMADVNAALGAEFVLPVFRNRKTPPLLQARVCGVEKAYVYTRDGLAELTAAAKE</sequence>
<name>A0ABT3X6D1_9BACL</name>
<gene>
    <name evidence="2" type="ORF">OS242_16360</name>
</gene>
<evidence type="ECO:0000256" key="1">
    <source>
        <dbReference type="SAM" id="SignalP"/>
    </source>
</evidence>
<organism evidence="2 3">
    <name type="scientific">Tumebacillus lacus</name>
    <dbReference type="NCBI Taxonomy" id="2995335"/>
    <lineage>
        <taxon>Bacteria</taxon>
        <taxon>Bacillati</taxon>
        <taxon>Bacillota</taxon>
        <taxon>Bacilli</taxon>
        <taxon>Bacillales</taxon>
        <taxon>Alicyclobacillaceae</taxon>
        <taxon>Tumebacillus</taxon>
    </lineage>
</organism>
<reference evidence="2 3" key="1">
    <citation type="submission" date="2022-11" db="EMBL/GenBank/DDBJ databases">
        <title>Study of microbial diversity in lake waters.</title>
        <authorList>
            <person name="Zhang J."/>
        </authorList>
    </citation>
    <scope>NUCLEOTIDE SEQUENCE [LARGE SCALE GENOMIC DNA]</scope>
    <source>
        <strain evidence="2 3">DT12</strain>
    </source>
</reference>
<feature type="chain" id="PRO_5046821821" evidence="1">
    <location>
        <begin position="25"/>
        <end position="240"/>
    </location>
</feature>
<dbReference type="Proteomes" id="UP001208017">
    <property type="component" value="Unassembled WGS sequence"/>
</dbReference>
<comment type="caution">
    <text evidence="2">The sequence shown here is derived from an EMBL/GenBank/DDBJ whole genome shotgun (WGS) entry which is preliminary data.</text>
</comment>
<evidence type="ECO:0000313" key="2">
    <source>
        <dbReference type="EMBL" id="MCX7571523.1"/>
    </source>
</evidence>
<keyword evidence="1" id="KW-0732">Signal</keyword>
<feature type="signal peptide" evidence="1">
    <location>
        <begin position="1"/>
        <end position="24"/>
    </location>
</feature>
<evidence type="ECO:0000313" key="3">
    <source>
        <dbReference type="Proteomes" id="UP001208017"/>
    </source>
</evidence>
<keyword evidence="3" id="KW-1185">Reference proteome</keyword>
<accession>A0ABT3X6D1</accession>